<feature type="domain" description="HEPN" evidence="1">
    <location>
        <begin position="1"/>
        <end position="74"/>
    </location>
</feature>
<dbReference type="Proteomes" id="UP000694228">
    <property type="component" value="Chromosome"/>
</dbReference>
<dbReference type="Pfam" id="PF05168">
    <property type="entry name" value="HEPN"/>
    <property type="match status" value="1"/>
</dbReference>
<evidence type="ECO:0000313" key="2">
    <source>
        <dbReference type="EMBL" id="QXO96317.1"/>
    </source>
</evidence>
<name>A0A8F5VNH6_METHU</name>
<dbReference type="EMBL" id="CP077107">
    <property type="protein sequence ID" value="QXO96317.1"/>
    <property type="molecule type" value="Genomic_DNA"/>
</dbReference>
<organism evidence="2 3">
    <name type="scientific">Methanospirillum hungatei</name>
    <dbReference type="NCBI Taxonomy" id="2203"/>
    <lineage>
        <taxon>Archaea</taxon>
        <taxon>Methanobacteriati</taxon>
        <taxon>Methanobacteriota</taxon>
        <taxon>Stenosarchaea group</taxon>
        <taxon>Methanomicrobia</taxon>
        <taxon>Methanomicrobiales</taxon>
        <taxon>Methanospirillaceae</taxon>
        <taxon>Methanospirillum</taxon>
    </lineage>
</organism>
<proteinExistence type="predicted"/>
<accession>A0A8F5VNH6</accession>
<sequence>MKAFLVFSDTEIPKTHSLIRLIRDCILIDTSFSELIDKNIDELTDFAVEIRYADEFYFPSIEEARDAIEKAEFVRSFVLSRITLIKQ</sequence>
<reference evidence="2 3" key="1">
    <citation type="submission" date="2021-06" db="EMBL/GenBank/DDBJ databases">
        <title>Complete genome sequence of the secondary alcohol utilizing methanogen Methanospirillum hungatei strain GP1.</title>
        <authorList>
            <person name="Day L.A."/>
            <person name="Costa K.C."/>
        </authorList>
    </citation>
    <scope>NUCLEOTIDE SEQUENCE [LARGE SCALE GENOMIC DNA]</scope>
    <source>
        <strain evidence="2 3">GP1</strain>
    </source>
</reference>
<evidence type="ECO:0000313" key="3">
    <source>
        <dbReference type="Proteomes" id="UP000694228"/>
    </source>
</evidence>
<gene>
    <name evidence="2" type="ORF">KSK55_01715</name>
</gene>
<dbReference type="AlphaFoldDB" id="A0A8F5VNH6"/>
<dbReference type="PROSITE" id="PS50910">
    <property type="entry name" value="HEPN"/>
    <property type="match status" value="1"/>
</dbReference>
<evidence type="ECO:0000259" key="1">
    <source>
        <dbReference type="PROSITE" id="PS50910"/>
    </source>
</evidence>
<dbReference type="OrthoDB" id="359241at2157"/>
<protein>
    <submittedName>
        <fullName evidence="2">HEPN domain-containing protein</fullName>
    </submittedName>
</protein>
<dbReference type="InterPro" id="IPR007842">
    <property type="entry name" value="HEPN_dom"/>
</dbReference>